<organism evidence="1 2">
    <name type="scientific">Peptoniphilus ovalis</name>
    <dbReference type="NCBI Taxonomy" id="2841503"/>
    <lineage>
        <taxon>Bacteria</taxon>
        <taxon>Bacillati</taxon>
        <taxon>Bacillota</taxon>
        <taxon>Tissierellia</taxon>
        <taxon>Tissierellales</taxon>
        <taxon>Peptoniphilaceae</taxon>
        <taxon>Peptoniphilus</taxon>
    </lineage>
</organism>
<dbReference type="Proteomes" id="UP000783742">
    <property type="component" value="Unassembled WGS sequence"/>
</dbReference>
<keyword evidence="2" id="KW-1185">Reference proteome</keyword>
<evidence type="ECO:0000313" key="2">
    <source>
        <dbReference type="Proteomes" id="UP000783742"/>
    </source>
</evidence>
<proteinExistence type="predicted"/>
<comment type="caution">
    <text evidence="1">The sequence shown here is derived from an EMBL/GenBank/DDBJ whole genome shotgun (WGS) entry which is preliminary data.</text>
</comment>
<protein>
    <submittedName>
        <fullName evidence="1">Uncharacterized protein</fullName>
    </submittedName>
</protein>
<reference evidence="1 2" key="1">
    <citation type="submission" date="2021-06" db="EMBL/GenBank/DDBJ databases">
        <authorList>
            <person name="Sun Q."/>
            <person name="Li D."/>
        </authorList>
    </citation>
    <scope>NUCLEOTIDE SEQUENCE [LARGE SCALE GENOMIC DNA]</scope>
    <source>
        <strain evidence="1 2">MSJ-1</strain>
    </source>
</reference>
<name>A0ABS6FH84_9FIRM</name>
<dbReference type="RefSeq" id="WP_216549363.1">
    <property type="nucleotide sequence ID" value="NZ_JAHLQO010000004.1"/>
</dbReference>
<gene>
    <name evidence="1" type="ORF">KQI68_06720</name>
</gene>
<evidence type="ECO:0000313" key="1">
    <source>
        <dbReference type="EMBL" id="MBU5669531.1"/>
    </source>
</evidence>
<accession>A0ABS6FH84</accession>
<sequence>MKYEDIVETIKENLPCKIDYKEYSVTVDDVKFPILEIKDVEVINFIEPMEFMKPIDIEKYYGEYEISLTRSNNIRLILKNEEYEYFDKEYIVLDINQLSYENGLQEIEINHNRLNEFEVRRWI</sequence>
<dbReference type="EMBL" id="JAHLQO010000004">
    <property type="protein sequence ID" value="MBU5669531.1"/>
    <property type="molecule type" value="Genomic_DNA"/>
</dbReference>